<evidence type="ECO:0000256" key="1">
    <source>
        <dbReference type="SAM" id="SignalP"/>
    </source>
</evidence>
<dbReference type="RefSeq" id="WP_085518017.1">
    <property type="nucleotide sequence ID" value="NZ_FXAW01000006.1"/>
</dbReference>
<protein>
    <submittedName>
        <fullName evidence="2">Uncharacterized protein</fullName>
    </submittedName>
</protein>
<dbReference type="InterPro" id="IPR046661">
    <property type="entry name" value="DUF6770"/>
</dbReference>
<dbReference type="Proteomes" id="UP000193804">
    <property type="component" value="Unassembled WGS sequence"/>
</dbReference>
<evidence type="ECO:0000313" key="3">
    <source>
        <dbReference type="Proteomes" id="UP000193804"/>
    </source>
</evidence>
<evidence type="ECO:0000313" key="2">
    <source>
        <dbReference type="EMBL" id="SMG42010.1"/>
    </source>
</evidence>
<keyword evidence="3" id="KW-1185">Reference proteome</keyword>
<name>A0A1X7KLJ6_9BACT</name>
<dbReference type="OrthoDB" id="1312899at2"/>
<dbReference type="Pfam" id="PF20559">
    <property type="entry name" value="DUF6770"/>
    <property type="match status" value="1"/>
</dbReference>
<organism evidence="2 3">
    <name type="scientific">Marivirga sericea</name>
    <dbReference type="NCBI Taxonomy" id="1028"/>
    <lineage>
        <taxon>Bacteria</taxon>
        <taxon>Pseudomonadati</taxon>
        <taxon>Bacteroidota</taxon>
        <taxon>Cytophagia</taxon>
        <taxon>Cytophagales</taxon>
        <taxon>Marivirgaceae</taxon>
        <taxon>Marivirga</taxon>
    </lineage>
</organism>
<reference evidence="3" key="1">
    <citation type="submission" date="2017-04" db="EMBL/GenBank/DDBJ databases">
        <authorList>
            <person name="Varghese N."/>
            <person name="Submissions S."/>
        </authorList>
    </citation>
    <scope>NUCLEOTIDE SEQUENCE [LARGE SCALE GENOMIC DNA]</scope>
    <source>
        <strain evidence="3">DSM 4125</strain>
    </source>
</reference>
<accession>A0A1X7KLJ6</accession>
<gene>
    <name evidence="2" type="ORF">SAMN05661096_02852</name>
</gene>
<feature type="signal peptide" evidence="1">
    <location>
        <begin position="1"/>
        <end position="20"/>
    </location>
</feature>
<keyword evidence="1" id="KW-0732">Signal</keyword>
<dbReference type="EMBL" id="FXAW01000006">
    <property type="protein sequence ID" value="SMG42010.1"/>
    <property type="molecule type" value="Genomic_DNA"/>
</dbReference>
<sequence length="501" mass="57862">MKIRLYATLCFFIIAISAKAQEKKIQDIVEVQLRNAGSIINNEIVVGHYLFYKTDRINRKTYNYELQILDQNLNEVGKHTVESSKHLFLMDAVYNGNSLMLKLYDYKNDKVMLQQLDNSAKLLSAEDREVGKIEKAQFRQMQSSKGAQAIFLFPLKDFGFADFRTVKNKNYGYSIDYYSSQGGKNWNYSSDPKLKTHLFPTMLYGDEDIMMNIIMEKDGLLSKDFNLNLMVLDSKTGKPLFRKSLDDSKYKLSPINGFRVDESGNFHLLGYYYNKESNIISSKSLGLFQYTLNNSGEIVSKNYISWTEDAGKFFKVDEKGEFEDFGYVFFHDFVEDNMGNFYAIGEQYDKEFKGLGFDIVVKDMMIFKFDKDFNLTNIETIEKAENNISVPNAALFSPQMLAMIVKALNGYDYEFTTSSTDKDVISIGYQDYLEIKKESDKYVFGNVFIADGKLSTDTIDLMEAEEEKRFKVLPSEAGYIVVLEYDEKEKELSIDKVKLNY</sequence>
<feature type="chain" id="PRO_5012959660" evidence="1">
    <location>
        <begin position="21"/>
        <end position="501"/>
    </location>
</feature>
<proteinExistence type="predicted"/>
<dbReference type="AlphaFoldDB" id="A0A1X7KLJ6"/>